<reference evidence="4 5" key="1">
    <citation type="submission" date="2019-03" db="EMBL/GenBank/DDBJ databases">
        <title>First draft genome of Liparis tanakae, snailfish: a comprehensive survey of snailfish specific genes.</title>
        <authorList>
            <person name="Kim W."/>
            <person name="Song I."/>
            <person name="Jeong J.-H."/>
            <person name="Kim D."/>
            <person name="Kim S."/>
            <person name="Ryu S."/>
            <person name="Song J.Y."/>
            <person name="Lee S.K."/>
        </authorList>
    </citation>
    <scope>NUCLEOTIDE SEQUENCE [LARGE SCALE GENOMIC DNA]</scope>
    <source>
        <tissue evidence="4">Muscle</tissue>
    </source>
</reference>
<comment type="caution">
    <text evidence="4">The sequence shown here is derived from an EMBL/GenBank/DDBJ whole genome shotgun (WGS) entry which is preliminary data.</text>
</comment>
<sequence length="534" mass="58264">MEAVAGQNVTLPCTIKKIADIKIGNIVNIEWKKNKPQGTKLALYSPGKGLILFWPNVTMQVNGTPLYSLQLYGVTTQDSGIYMCDIASYPWGFFRKKIQLEIKDDVDIKCDVESPFEVNSGGNVTITCRLMIPDVTYRWTKNKALVSDNESLELRCVSEAHAGEYTLTVSTGNARLQKEFIVSVLTATTSSSRDCVTEPAQSNVTEEGLATSPTNVTEEGLATSPTNGLSTTGADVTRTVNMSAAVTDENPNSVNVTAEDPVTSFTDTRVSVTPPPPTHTDPYRLNSSDEQETRPTPGANTVPLSDRSVAFDLSTTLSYGDEVFRSTYETTNESMGGNPAAPSTLSPGNATVVIEDEGTGGARRLLLLLLSLIGIPILVSITAAGVLYARRRKKRSTSQEEGHDFHNLDDDEQQDNLQGQRENPIYGNIGSDRRDVCYETVAFQPTRDPVKPLEPDLNYASLDLKTMKKRMKKNRHRQGRDPQGGSDLEPPVNLTASSNASFEVEADVDAQRPPRDTGAMESHSCIYLNSQQIV</sequence>
<dbReference type="GO" id="GO:0007160">
    <property type="term" value="P:cell-matrix adhesion"/>
    <property type="evidence" value="ECO:0007669"/>
    <property type="project" value="TreeGrafter"/>
</dbReference>
<dbReference type="AlphaFoldDB" id="A0A4Z2INF2"/>
<dbReference type="Pfam" id="PF07686">
    <property type="entry name" value="V-set"/>
    <property type="match status" value="1"/>
</dbReference>
<protein>
    <submittedName>
        <fullName evidence="4">CD226 antigen</fullName>
    </submittedName>
</protein>
<keyword evidence="2" id="KW-0812">Transmembrane</keyword>
<feature type="region of interest" description="Disordered" evidence="1">
    <location>
        <begin position="396"/>
        <end position="431"/>
    </location>
</feature>
<dbReference type="Gene3D" id="2.60.40.10">
    <property type="entry name" value="Immunoglobulins"/>
    <property type="match status" value="2"/>
</dbReference>
<dbReference type="Proteomes" id="UP000314294">
    <property type="component" value="Unassembled WGS sequence"/>
</dbReference>
<dbReference type="PANTHER" id="PTHR15317">
    <property type="entry name" value="T-CELL SURFACE PROTEIN TACTILE"/>
    <property type="match status" value="1"/>
</dbReference>
<feature type="region of interest" description="Disordered" evidence="1">
    <location>
        <begin position="251"/>
        <end position="304"/>
    </location>
</feature>
<evidence type="ECO:0000313" key="5">
    <source>
        <dbReference type="Proteomes" id="UP000314294"/>
    </source>
</evidence>
<dbReference type="InterPro" id="IPR003599">
    <property type="entry name" value="Ig_sub"/>
</dbReference>
<dbReference type="InterPro" id="IPR003598">
    <property type="entry name" value="Ig_sub2"/>
</dbReference>
<feature type="region of interest" description="Disordered" evidence="1">
    <location>
        <begin position="469"/>
        <end position="523"/>
    </location>
</feature>
<evidence type="ECO:0000256" key="1">
    <source>
        <dbReference type="SAM" id="MobiDB-lite"/>
    </source>
</evidence>
<feature type="domain" description="Ig-like" evidence="3">
    <location>
        <begin position="1"/>
        <end position="86"/>
    </location>
</feature>
<dbReference type="InterPro" id="IPR013106">
    <property type="entry name" value="Ig_V-set"/>
</dbReference>
<dbReference type="InterPro" id="IPR036179">
    <property type="entry name" value="Ig-like_dom_sf"/>
</dbReference>
<dbReference type="PROSITE" id="PS50835">
    <property type="entry name" value="IG_LIKE"/>
    <property type="match status" value="2"/>
</dbReference>
<dbReference type="OrthoDB" id="10012075at2759"/>
<dbReference type="InterPro" id="IPR007110">
    <property type="entry name" value="Ig-like_dom"/>
</dbReference>
<dbReference type="SMART" id="SM00408">
    <property type="entry name" value="IGc2"/>
    <property type="match status" value="2"/>
</dbReference>
<dbReference type="GO" id="GO:0006954">
    <property type="term" value="P:inflammatory response"/>
    <property type="evidence" value="ECO:0007669"/>
    <property type="project" value="TreeGrafter"/>
</dbReference>
<evidence type="ECO:0000259" key="3">
    <source>
        <dbReference type="PROSITE" id="PS50835"/>
    </source>
</evidence>
<proteinExistence type="predicted"/>
<accession>A0A4Z2INF2</accession>
<feature type="region of interest" description="Disordered" evidence="1">
    <location>
        <begin position="196"/>
        <end position="234"/>
    </location>
</feature>
<keyword evidence="5" id="KW-1185">Reference proteome</keyword>
<organism evidence="4 5">
    <name type="scientific">Liparis tanakae</name>
    <name type="common">Tanaka's snailfish</name>
    <dbReference type="NCBI Taxonomy" id="230148"/>
    <lineage>
        <taxon>Eukaryota</taxon>
        <taxon>Metazoa</taxon>
        <taxon>Chordata</taxon>
        <taxon>Craniata</taxon>
        <taxon>Vertebrata</taxon>
        <taxon>Euteleostomi</taxon>
        <taxon>Actinopterygii</taxon>
        <taxon>Neopterygii</taxon>
        <taxon>Teleostei</taxon>
        <taxon>Neoteleostei</taxon>
        <taxon>Acanthomorphata</taxon>
        <taxon>Eupercaria</taxon>
        <taxon>Perciformes</taxon>
        <taxon>Cottioidei</taxon>
        <taxon>Cottales</taxon>
        <taxon>Liparidae</taxon>
        <taxon>Liparis</taxon>
    </lineage>
</organism>
<keyword evidence="2" id="KW-0472">Membrane</keyword>
<gene>
    <name evidence="4" type="primary">CD226_1</name>
    <name evidence="4" type="ORF">EYF80_010693</name>
</gene>
<feature type="compositionally biased region" description="Basic residues" evidence="1">
    <location>
        <begin position="469"/>
        <end position="478"/>
    </location>
</feature>
<dbReference type="PANTHER" id="PTHR15317:SF1">
    <property type="entry name" value="T-CELL SURFACE PROTEIN TACTILE"/>
    <property type="match status" value="1"/>
</dbReference>
<dbReference type="InterPro" id="IPR013783">
    <property type="entry name" value="Ig-like_fold"/>
</dbReference>
<dbReference type="EMBL" id="SRLO01000068">
    <property type="protein sequence ID" value="TNN79014.1"/>
    <property type="molecule type" value="Genomic_DNA"/>
</dbReference>
<feature type="domain" description="Ig-like" evidence="3">
    <location>
        <begin position="117"/>
        <end position="183"/>
    </location>
</feature>
<feature type="transmembrane region" description="Helical" evidence="2">
    <location>
        <begin position="365"/>
        <end position="389"/>
    </location>
</feature>
<name>A0A4Z2INF2_9TELE</name>
<dbReference type="SMART" id="SM00409">
    <property type="entry name" value="IG"/>
    <property type="match status" value="2"/>
</dbReference>
<evidence type="ECO:0000256" key="2">
    <source>
        <dbReference type="SAM" id="Phobius"/>
    </source>
</evidence>
<dbReference type="InterPro" id="IPR042381">
    <property type="entry name" value="CD96"/>
</dbReference>
<evidence type="ECO:0000313" key="4">
    <source>
        <dbReference type="EMBL" id="TNN79014.1"/>
    </source>
</evidence>
<dbReference type="SUPFAM" id="SSF48726">
    <property type="entry name" value="Immunoglobulin"/>
    <property type="match status" value="2"/>
</dbReference>
<keyword evidence="2" id="KW-1133">Transmembrane helix</keyword>
<feature type="compositionally biased region" description="Basic and acidic residues" evidence="1">
    <location>
        <begin position="397"/>
        <end position="408"/>
    </location>
</feature>